<feature type="domain" description="Reverse transcriptase" evidence="1">
    <location>
        <begin position="1"/>
        <end position="301"/>
    </location>
</feature>
<comment type="caution">
    <text evidence="2">The sequence shown here is derived from an EMBL/GenBank/DDBJ whole genome shotgun (WGS) entry which is preliminary data.</text>
</comment>
<dbReference type="PANTHER" id="PTHR21301">
    <property type="entry name" value="REVERSE TRANSCRIPTASE"/>
    <property type="match status" value="1"/>
</dbReference>
<reference evidence="2" key="1">
    <citation type="submission" date="2020-04" db="EMBL/GenBank/DDBJ databases">
        <authorList>
            <person name="Zhang T."/>
        </authorList>
    </citation>
    <scope>NUCLEOTIDE SEQUENCE</scope>
    <source>
        <strain evidence="2">HKST-UBA11</strain>
    </source>
</reference>
<dbReference type="EMBL" id="JAGQLH010000151">
    <property type="protein sequence ID" value="MCA9386386.1"/>
    <property type="molecule type" value="Genomic_DNA"/>
</dbReference>
<accession>A0A955L9N3</accession>
<proteinExistence type="predicted"/>
<dbReference type="PANTHER" id="PTHR21301:SF10">
    <property type="entry name" value="REVERSE TRANSCRIPTASE DOMAIN-CONTAINING PROTEIN"/>
    <property type="match status" value="1"/>
</dbReference>
<sequence>MIHRRYFNEDPQEICQKLPTYYLIPKFHKPGYGCKTRPISSCRNTCLAECAGLAARALNHLREHFINITNLEKNSKGLTGIKSINSTDLLLKELDNIDEIITPHTLNTFDFKSVFTSFDFKSIMDAMKYVITRCFNSRTGDFLVFGYKNCYYSSNNNIKSLKLRKEELLDLINTLLNESYVKVGNWIFRQTKGIPMGSKSSAILCDLSLISVEHQFLIKPIPDTIKTIYTPLTAFRYQDDILVFNYPSLDFMKIYRYIYPNELELEADPNETGKSVNYLDTRICLNDNKIVRSLYDKRDSF</sequence>
<gene>
    <name evidence="2" type="ORF">KC717_07115</name>
</gene>
<dbReference type="InterPro" id="IPR000477">
    <property type="entry name" value="RT_dom"/>
</dbReference>
<reference evidence="2" key="2">
    <citation type="journal article" date="2021" name="Microbiome">
        <title>Successional dynamics and alternative stable states in a saline activated sludge microbial community over 9 years.</title>
        <authorList>
            <person name="Wang Y."/>
            <person name="Ye J."/>
            <person name="Ju F."/>
            <person name="Liu L."/>
            <person name="Boyd J.A."/>
            <person name="Deng Y."/>
            <person name="Parks D.H."/>
            <person name="Jiang X."/>
            <person name="Yin X."/>
            <person name="Woodcroft B.J."/>
            <person name="Tyson G.W."/>
            <person name="Hugenholtz P."/>
            <person name="Polz M.F."/>
            <person name="Zhang T."/>
        </authorList>
    </citation>
    <scope>NUCLEOTIDE SEQUENCE</scope>
    <source>
        <strain evidence="2">HKST-UBA11</strain>
    </source>
</reference>
<dbReference type="Proteomes" id="UP000754563">
    <property type="component" value="Unassembled WGS sequence"/>
</dbReference>
<name>A0A955L9N3_9BACT</name>
<feature type="non-terminal residue" evidence="2">
    <location>
        <position position="301"/>
    </location>
</feature>
<protein>
    <recommendedName>
        <fullName evidence="1">Reverse transcriptase domain-containing protein</fullName>
    </recommendedName>
</protein>
<dbReference type="AlphaFoldDB" id="A0A955L9N3"/>
<evidence type="ECO:0000259" key="1">
    <source>
        <dbReference type="PROSITE" id="PS50878"/>
    </source>
</evidence>
<dbReference type="PROSITE" id="PS50878">
    <property type="entry name" value="RT_POL"/>
    <property type="match status" value="1"/>
</dbReference>
<evidence type="ECO:0000313" key="3">
    <source>
        <dbReference type="Proteomes" id="UP000754563"/>
    </source>
</evidence>
<organism evidence="2 3">
    <name type="scientific">Candidatus Dojkabacteria bacterium</name>
    <dbReference type="NCBI Taxonomy" id="2099670"/>
    <lineage>
        <taxon>Bacteria</taxon>
        <taxon>Candidatus Dojkabacteria</taxon>
    </lineage>
</organism>
<evidence type="ECO:0000313" key="2">
    <source>
        <dbReference type="EMBL" id="MCA9386386.1"/>
    </source>
</evidence>